<name>M0NFP6_9EURY</name>
<dbReference type="eggNOG" id="arCOG04497">
    <property type="taxonomic scope" value="Archaea"/>
</dbReference>
<dbReference type="PATRIC" id="fig|1227457.3.peg.472"/>
<accession>M0NFP6</accession>
<protein>
    <submittedName>
        <fullName evidence="1">Uncharacterized protein</fullName>
    </submittedName>
</protein>
<evidence type="ECO:0000313" key="2">
    <source>
        <dbReference type="Proteomes" id="UP000011680"/>
    </source>
</evidence>
<comment type="caution">
    <text evidence="1">The sequence shown here is derived from an EMBL/GenBank/DDBJ whole genome shotgun (WGS) entry which is preliminary data.</text>
</comment>
<dbReference type="Pfam" id="PF26425">
    <property type="entry name" value="PIN_halo"/>
    <property type="match status" value="1"/>
</dbReference>
<dbReference type="InterPro" id="IPR058703">
    <property type="entry name" value="PIN-containing"/>
</dbReference>
<dbReference type="EMBL" id="AOMF01000055">
    <property type="protein sequence ID" value="EMA56378.1"/>
    <property type="molecule type" value="Genomic_DNA"/>
</dbReference>
<sequence length="89" mass="9634">MDGARRFIANETDRSEDSIEKADTALLGLAAQVLDTETASTVVLLTTDKPAGEAAEALLPEHGFHDQIEYQYVSTDCLETITANCFSEP</sequence>
<evidence type="ECO:0000313" key="1">
    <source>
        <dbReference type="EMBL" id="EMA56378.1"/>
    </source>
</evidence>
<dbReference type="Proteomes" id="UP000011680">
    <property type="component" value="Unassembled WGS sequence"/>
</dbReference>
<proteinExistence type="predicted"/>
<organism evidence="1 2">
    <name type="scientific">Halococcus thailandensis JCM 13552</name>
    <dbReference type="NCBI Taxonomy" id="1227457"/>
    <lineage>
        <taxon>Archaea</taxon>
        <taxon>Methanobacteriati</taxon>
        <taxon>Methanobacteriota</taxon>
        <taxon>Stenosarchaea group</taxon>
        <taxon>Halobacteria</taxon>
        <taxon>Halobacteriales</taxon>
        <taxon>Halococcaceae</taxon>
        <taxon>Halococcus</taxon>
    </lineage>
</organism>
<keyword evidence="2" id="KW-1185">Reference proteome</keyword>
<gene>
    <name evidence="1" type="ORF">C451_02684</name>
</gene>
<dbReference type="AlphaFoldDB" id="M0NFP6"/>
<reference evidence="1 2" key="1">
    <citation type="journal article" date="2014" name="PLoS Genet.">
        <title>Phylogenetically driven sequencing of extremely halophilic archaea reveals strategies for static and dynamic osmo-response.</title>
        <authorList>
            <person name="Becker E.A."/>
            <person name="Seitzer P.M."/>
            <person name="Tritt A."/>
            <person name="Larsen D."/>
            <person name="Krusor M."/>
            <person name="Yao A.I."/>
            <person name="Wu D."/>
            <person name="Madern D."/>
            <person name="Eisen J.A."/>
            <person name="Darling A.E."/>
            <person name="Facciotti M.T."/>
        </authorList>
    </citation>
    <scope>NUCLEOTIDE SEQUENCE [LARGE SCALE GENOMIC DNA]</scope>
    <source>
        <strain evidence="1 2">JCM 13552</strain>
    </source>
</reference>